<evidence type="ECO:0000313" key="1">
    <source>
        <dbReference type="EMBL" id="KAG0248319.1"/>
    </source>
</evidence>
<reference evidence="1" key="1">
    <citation type="journal article" date="2020" name="Fungal Divers.">
        <title>Resolving the Mortierellaceae phylogeny through synthesis of multi-gene phylogenetics and phylogenomics.</title>
        <authorList>
            <person name="Vandepol N."/>
            <person name="Liber J."/>
            <person name="Desiro A."/>
            <person name="Na H."/>
            <person name="Kennedy M."/>
            <person name="Barry K."/>
            <person name="Grigoriev I.V."/>
            <person name="Miller A.N."/>
            <person name="O'Donnell K."/>
            <person name="Stajich J.E."/>
            <person name="Bonito G."/>
        </authorList>
    </citation>
    <scope>NUCLEOTIDE SEQUENCE</scope>
    <source>
        <strain evidence="1">KOD948</strain>
    </source>
</reference>
<dbReference type="OrthoDB" id="2444498at2759"/>
<keyword evidence="2" id="KW-1185">Reference proteome</keyword>
<protein>
    <submittedName>
        <fullName evidence="1">Uncharacterized protein</fullName>
    </submittedName>
</protein>
<dbReference type="AlphaFoldDB" id="A0A9P6TVH4"/>
<dbReference type="Proteomes" id="UP000726737">
    <property type="component" value="Unassembled WGS sequence"/>
</dbReference>
<proteinExistence type="predicted"/>
<dbReference type="EMBL" id="JAAAJA010001030">
    <property type="protein sequence ID" value="KAG0248319.1"/>
    <property type="molecule type" value="Genomic_DNA"/>
</dbReference>
<gene>
    <name evidence="1" type="ORF">BG011_000209</name>
</gene>
<sequence>MPSTTTAEQSKRGGLGRLLLSDNEVRSLREIIRFLKPQPSSHTGLEGQATQQIRESIPGSTACSQPSNQTRELHRKLETLLKDSWSLEDIPDALLMAIYLNPACALLNILDRVELPNKTKLRDKAKALTAKAFISFREEERAEL</sequence>
<organism evidence="1 2">
    <name type="scientific">Mortierella polycephala</name>
    <dbReference type="NCBI Taxonomy" id="41804"/>
    <lineage>
        <taxon>Eukaryota</taxon>
        <taxon>Fungi</taxon>
        <taxon>Fungi incertae sedis</taxon>
        <taxon>Mucoromycota</taxon>
        <taxon>Mortierellomycotina</taxon>
        <taxon>Mortierellomycetes</taxon>
        <taxon>Mortierellales</taxon>
        <taxon>Mortierellaceae</taxon>
        <taxon>Mortierella</taxon>
    </lineage>
</organism>
<accession>A0A9P6TVH4</accession>
<comment type="caution">
    <text evidence="1">The sequence shown here is derived from an EMBL/GenBank/DDBJ whole genome shotgun (WGS) entry which is preliminary data.</text>
</comment>
<name>A0A9P6TVH4_9FUNG</name>
<evidence type="ECO:0000313" key="2">
    <source>
        <dbReference type="Proteomes" id="UP000726737"/>
    </source>
</evidence>